<dbReference type="Proteomes" id="UP000198635">
    <property type="component" value="Unassembled WGS sequence"/>
</dbReference>
<dbReference type="InterPro" id="IPR007157">
    <property type="entry name" value="PspA_VIPP1"/>
</dbReference>
<reference evidence="4" key="1">
    <citation type="submission" date="2016-10" db="EMBL/GenBank/DDBJ databases">
        <authorList>
            <person name="Varghese N."/>
            <person name="Submissions S."/>
        </authorList>
    </citation>
    <scope>NUCLEOTIDE SEQUENCE [LARGE SCALE GENOMIC DNA]</scope>
    <source>
        <strain evidence="4">DSM 5918</strain>
    </source>
</reference>
<dbReference type="GO" id="GO:0009271">
    <property type="term" value="P:phage shock"/>
    <property type="evidence" value="ECO:0007669"/>
    <property type="project" value="TreeGrafter"/>
</dbReference>
<dbReference type="PANTHER" id="PTHR31088">
    <property type="entry name" value="MEMBRANE-ASSOCIATED PROTEIN VIPP1, CHLOROPLASTIC"/>
    <property type="match status" value="1"/>
</dbReference>
<dbReference type="STRING" id="52560.SAMN04488082_110127"/>
<dbReference type="RefSeq" id="WP_092375424.1">
    <property type="nucleotide sequence ID" value="NZ_FORX01000010.1"/>
</dbReference>
<feature type="coiled-coil region" evidence="2">
    <location>
        <begin position="114"/>
        <end position="145"/>
    </location>
</feature>
<evidence type="ECO:0000313" key="3">
    <source>
        <dbReference type="EMBL" id="SFJ96361.1"/>
    </source>
</evidence>
<dbReference type="GO" id="GO:0005829">
    <property type="term" value="C:cytosol"/>
    <property type="evidence" value="ECO:0007669"/>
    <property type="project" value="TreeGrafter"/>
</dbReference>
<sequence>MDSLTNRVCRLVSGGFSTLISIAENSAPEMVMEEAIREIDSAMDEVRAELGSVIAKKHLAKTRLNAETNKHADLATKIGLAVREKRDDLAETAISRQLDVEALFPVLNANINDCKAHEKELEDFLRALNAKKREMMEELQHYQESKKLSSPLIYS</sequence>
<keyword evidence="4" id="KW-1185">Reference proteome</keyword>
<evidence type="ECO:0000256" key="1">
    <source>
        <dbReference type="ARBA" id="ARBA00043985"/>
    </source>
</evidence>
<protein>
    <submittedName>
        <fullName evidence="3">Phage shock protein A (PspA) family protein</fullName>
    </submittedName>
</protein>
<evidence type="ECO:0000256" key="2">
    <source>
        <dbReference type="SAM" id="Coils"/>
    </source>
</evidence>
<dbReference type="OrthoDB" id="6649369at2"/>
<evidence type="ECO:0000313" key="4">
    <source>
        <dbReference type="Proteomes" id="UP000198635"/>
    </source>
</evidence>
<proteinExistence type="inferred from homology"/>
<dbReference type="EMBL" id="FORX01000010">
    <property type="protein sequence ID" value="SFJ96361.1"/>
    <property type="molecule type" value="Genomic_DNA"/>
</dbReference>
<comment type="similarity">
    <text evidence="1">Belongs to the PspA/Vipp/IM30 family.</text>
</comment>
<dbReference type="AlphaFoldDB" id="A0A1I3VQC2"/>
<keyword evidence="2" id="KW-0175">Coiled coil</keyword>
<name>A0A1I3VQC2_9BACT</name>
<gene>
    <name evidence="3" type="ORF">SAMN04488082_110127</name>
</gene>
<organism evidence="3 4">
    <name type="scientific">Desulfomicrobium apsheronum</name>
    <dbReference type="NCBI Taxonomy" id="52560"/>
    <lineage>
        <taxon>Bacteria</taxon>
        <taxon>Pseudomonadati</taxon>
        <taxon>Thermodesulfobacteriota</taxon>
        <taxon>Desulfovibrionia</taxon>
        <taxon>Desulfovibrionales</taxon>
        <taxon>Desulfomicrobiaceae</taxon>
        <taxon>Desulfomicrobium</taxon>
    </lineage>
</organism>
<dbReference type="Pfam" id="PF04012">
    <property type="entry name" value="PspA_IM30"/>
    <property type="match status" value="1"/>
</dbReference>
<accession>A0A1I3VQC2</accession>
<dbReference type="PANTHER" id="PTHR31088:SF6">
    <property type="entry name" value="PHAGE SHOCK PROTEIN A"/>
    <property type="match status" value="1"/>
</dbReference>